<protein>
    <submittedName>
        <fullName evidence="4">Uncharacterized protein</fullName>
    </submittedName>
</protein>
<evidence type="ECO:0000259" key="2">
    <source>
        <dbReference type="Pfam" id="PF17733"/>
    </source>
</evidence>
<accession>A0A2T9YU20</accession>
<reference evidence="4 5" key="1">
    <citation type="journal article" date="2018" name="MBio">
        <title>Comparative Genomics Reveals the Core Gene Toolbox for the Fungus-Insect Symbiosis.</title>
        <authorList>
            <person name="Wang Y."/>
            <person name="Stata M."/>
            <person name="Wang W."/>
            <person name="Stajich J.E."/>
            <person name="White M.M."/>
            <person name="Moncalvo J.M."/>
        </authorList>
    </citation>
    <scope>NUCLEOTIDE SEQUENCE [LARGE SCALE GENOMIC DNA]</scope>
    <source>
        <strain evidence="4 5">AUS-77-4</strain>
    </source>
</reference>
<evidence type="ECO:0000259" key="3">
    <source>
        <dbReference type="Pfam" id="PF25871"/>
    </source>
</evidence>
<feature type="domain" description="PEX14-like helix-turn-helix" evidence="3">
    <location>
        <begin position="9"/>
        <end position="68"/>
    </location>
</feature>
<dbReference type="PANTHER" id="PTHR36855">
    <property type="entry name" value="CHROMOSOME 10, WHOLE GENOME SHOTGUN SEQUENCE"/>
    <property type="match status" value="1"/>
</dbReference>
<name>A0A2T9YU20_9FUNG</name>
<organism evidence="4 5">
    <name type="scientific">Furculomyces boomerangus</name>
    <dbReference type="NCBI Taxonomy" id="61424"/>
    <lineage>
        <taxon>Eukaryota</taxon>
        <taxon>Fungi</taxon>
        <taxon>Fungi incertae sedis</taxon>
        <taxon>Zoopagomycota</taxon>
        <taxon>Kickxellomycotina</taxon>
        <taxon>Harpellomycetes</taxon>
        <taxon>Harpellales</taxon>
        <taxon>Harpellaceae</taxon>
        <taxon>Furculomyces</taxon>
    </lineage>
</organism>
<dbReference type="Proteomes" id="UP000245699">
    <property type="component" value="Unassembled WGS sequence"/>
</dbReference>
<gene>
    <name evidence="4" type="ORF">BB559_002585</name>
</gene>
<keyword evidence="5" id="KW-1185">Reference proteome</keyword>
<feature type="domain" description="Peroxisomal membrane protein PEX14-like KPWE" evidence="2">
    <location>
        <begin position="82"/>
        <end position="128"/>
    </location>
</feature>
<evidence type="ECO:0000313" key="4">
    <source>
        <dbReference type="EMBL" id="PVU95828.1"/>
    </source>
</evidence>
<feature type="compositionally biased region" description="Basic and acidic residues" evidence="1">
    <location>
        <begin position="125"/>
        <end position="134"/>
    </location>
</feature>
<dbReference type="AlphaFoldDB" id="A0A2T9YU20"/>
<sequence>MSLLEEILSFESHDFQADDAFQNGLQNILKGDSFNEQKILEAKLFYYNRFIGKEPISIQQYKEYIEKREELKTADPEIDELPEDLTFSQVVERIQNNKPIGGIKNIPDKISDAEQKPPSMTPLKKPWESQTVEK</sequence>
<dbReference type="OrthoDB" id="9936937at2759"/>
<feature type="compositionally biased region" description="Basic and acidic residues" evidence="1">
    <location>
        <begin position="106"/>
        <end position="115"/>
    </location>
</feature>
<dbReference type="PANTHER" id="PTHR36855:SF1">
    <property type="entry name" value="PEROXISOME MEMBRANE ANCHOR PROTEIN PEX14P N-TERMINAL DOMAIN-CONTAINING PROTEIN"/>
    <property type="match status" value="1"/>
</dbReference>
<proteinExistence type="predicted"/>
<evidence type="ECO:0000256" key="1">
    <source>
        <dbReference type="SAM" id="MobiDB-lite"/>
    </source>
</evidence>
<dbReference type="STRING" id="61424.A0A2T9YU20"/>
<feature type="region of interest" description="Disordered" evidence="1">
    <location>
        <begin position="101"/>
        <end position="134"/>
    </location>
</feature>
<comment type="caution">
    <text evidence="4">The sequence shown here is derived from an EMBL/GenBank/DDBJ whole genome shotgun (WGS) entry which is preliminary data.</text>
</comment>
<dbReference type="EMBL" id="MBFT01000167">
    <property type="protein sequence ID" value="PVU95828.1"/>
    <property type="molecule type" value="Genomic_DNA"/>
</dbReference>
<dbReference type="InterPro" id="IPR040554">
    <property type="entry name" value="KPWE_PEX14_dom"/>
</dbReference>
<evidence type="ECO:0000313" key="5">
    <source>
        <dbReference type="Proteomes" id="UP000245699"/>
    </source>
</evidence>
<dbReference type="Pfam" id="PF17733">
    <property type="entry name" value="KPWE_dom"/>
    <property type="match status" value="1"/>
</dbReference>
<dbReference type="Pfam" id="PF25871">
    <property type="entry name" value="HTH_76"/>
    <property type="match status" value="1"/>
</dbReference>
<dbReference type="InterPro" id="IPR058841">
    <property type="entry name" value="HTH_76"/>
</dbReference>